<keyword evidence="1" id="KW-0472">Membrane</keyword>
<dbReference type="EMBL" id="KQ972669">
    <property type="protein sequence ID" value="EFA11680.1"/>
    <property type="molecule type" value="Genomic_DNA"/>
</dbReference>
<feature type="transmembrane region" description="Helical" evidence="1">
    <location>
        <begin position="131"/>
        <end position="149"/>
    </location>
</feature>
<sequence>MLLYQEKANNTLRWTRMIAPKLSKTRCEVTLIMDSVLSEHCDGIIISISDYNIQKLAKDNDTIVSELLIPNNEFDCCSRLPEKEELPKLQPLQINHLNHDELNTADQKLREFNEELDRSIREPITSRHSRTITYVIIFSISVIIIWLLCKCGVKRKIRNCLNTEDNDDDHRPHSGCCPQVFNYCNVRSTVIRRPSLHSTGCDDSNEEEIRLQVPPTSNSASVYSRANKCM</sequence>
<keyword evidence="3" id="KW-1185">Reference proteome</keyword>
<accession>D7EI72</accession>
<name>D7EI72_TRICA</name>
<dbReference type="PhylomeDB" id="D7EI72"/>
<dbReference type="HOGENOM" id="CLU_1176776_0_0_1"/>
<keyword evidence="1" id="KW-0812">Transmembrane</keyword>
<dbReference type="AlphaFoldDB" id="D7EI72"/>
<evidence type="ECO:0000313" key="2">
    <source>
        <dbReference type="EMBL" id="EFA11680.1"/>
    </source>
</evidence>
<organism evidence="2 3">
    <name type="scientific">Tribolium castaneum</name>
    <name type="common">Red flour beetle</name>
    <dbReference type="NCBI Taxonomy" id="7070"/>
    <lineage>
        <taxon>Eukaryota</taxon>
        <taxon>Metazoa</taxon>
        <taxon>Ecdysozoa</taxon>
        <taxon>Arthropoda</taxon>
        <taxon>Hexapoda</taxon>
        <taxon>Insecta</taxon>
        <taxon>Pterygota</taxon>
        <taxon>Neoptera</taxon>
        <taxon>Endopterygota</taxon>
        <taxon>Coleoptera</taxon>
        <taxon>Polyphaga</taxon>
        <taxon>Cucujiformia</taxon>
        <taxon>Tenebrionidae</taxon>
        <taxon>Tenebrionidae incertae sedis</taxon>
        <taxon>Tribolium</taxon>
    </lineage>
</organism>
<keyword evidence="1" id="KW-1133">Transmembrane helix</keyword>
<reference evidence="2 3" key="2">
    <citation type="journal article" date="2010" name="Nucleic Acids Res.">
        <title>BeetleBase in 2010: revisions to provide comprehensive genomic information for Tribolium castaneum.</title>
        <authorList>
            <person name="Kim H.S."/>
            <person name="Murphy T."/>
            <person name="Xia J."/>
            <person name="Caragea D."/>
            <person name="Park Y."/>
            <person name="Beeman R.W."/>
            <person name="Lorenzen M.D."/>
            <person name="Butcher S."/>
            <person name="Manak J.R."/>
            <person name="Brown S.J."/>
        </authorList>
    </citation>
    <scope>NUCLEOTIDE SEQUENCE [LARGE SCALE GENOMIC DNA]</scope>
    <source>
        <strain evidence="2 3">Georgia GA2</strain>
    </source>
</reference>
<evidence type="ECO:0000313" key="3">
    <source>
        <dbReference type="Proteomes" id="UP000007266"/>
    </source>
</evidence>
<proteinExistence type="predicted"/>
<protein>
    <submittedName>
        <fullName evidence="2">Uncharacterized protein</fullName>
    </submittedName>
</protein>
<dbReference type="Proteomes" id="UP000007266">
    <property type="component" value="Unassembled WGS sequence"/>
</dbReference>
<gene>
    <name evidence="2" type="primary">GLEAN_08544</name>
    <name evidence="2" type="ORF">TcasGA2_TC008544</name>
</gene>
<evidence type="ECO:0000256" key="1">
    <source>
        <dbReference type="SAM" id="Phobius"/>
    </source>
</evidence>
<reference evidence="2 3" key="1">
    <citation type="journal article" date="2008" name="Nature">
        <title>The genome of the model beetle and pest Tribolium castaneum.</title>
        <authorList>
            <consortium name="Tribolium Genome Sequencing Consortium"/>
            <person name="Richards S."/>
            <person name="Gibbs R.A."/>
            <person name="Weinstock G.M."/>
            <person name="Brown S.J."/>
            <person name="Denell R."/>
            <person name="Beeman R.W."/>
            <person name="Gibbs R."/>
            <person name="Beeman R.W."/>
            <person name="Brown S.J."/>
            <person name="Bucher G."/>
            <person name="Friedrich M."/>
            <person name="Grimmelikhuijzen C.J."/>
            <person name="Klingler M."/>
            <person name="Lorenzen M."/>
            <person name="Richards S."/>
            <person name="Roth S."/>
            <person name="Schroder R."/>
            <person name="Tautz D."/>
            <person name="Zdobnov E.M."/>
            <person name="Muzny D."/>
            <person name="Gibbs R.A."/>
            <person name="Weinstock G.M."/>
            <person name="Attaway T."/>
            <person name="Bell S."/>
            <person name="Buhay C.J."/>
            <person name="Chandrabose M.N."/>
            <person name="Chavez D."/>
            <person name="Clerk-Blankenburg K.P."/>
            <person name="Cree A."/>
            <person name="Dao M."/>
            <person name="Davis C."/>
            <person name="Chacko J."/>
            <person name="Dinh H."/>
            <person name="Dugan-Rocha S."/>
            <person name="Fowler G."/>
            <person name="Garner T.T."/>
            <person name="Garnes J."/>
            <person name="Gnirke A."/>
            <person name="Hawes A."/>
            <person name="Hernandez J."/>
            <person name="Hines S."/>
            <person name="Holder M."/>
            <person name="Hume J."/>
            <person name="Jhangiani S.N."/>
            <person name="Joshi V."/>
            <person name="Khan Z.M."/>
            <person name="Jackson L."/>
            <person name="Kovar C."/>
            <person name="Kowis A."/>
            <person name="Lee S."/>
            <person name="Lewis L.R."/>
            <person name="Margolis J."/>
            <person name="Morgan M."/>
            <person name="Nazareth L.V."/>
            <person name="Nguyen N."/>
            <person name="Okwuonu G."/>
            <person name="Parker D."/>
            <person name="Richards S."/>
            <person name="Ruiz S.J."/>
            <person name="Santibanez J."/>
            <person name="Savard J."/>
            <person name="Scherer S.E."/>
            <person name="Schneider B."/>
            <person name="Sodergren E."/>
            <person name="Tautz D."/>
            <person name="Vattahil S."/>
            <person name="Villasana D."/>
            <person name="White C.S."/>
            <person name="Wright R."/>
            <person name="Park Y."/>
            <person name="Beeman R.W."/>
            <person name="Lord J."/>
            <person name="Oppert B."/>
            <person name="Lorenzen M."/>
            <person name="Brown S."/>
            <person name="Wang L."/>
            <person name="Savard J."/>
            <person name="Tautz D."/>
            <person name="Richards S."/>
            <person name="Weinstock G."/>
            <person name="Gibbs R.A."/>
            <person name="Liu Y."/>
            <person name="Worley K."/>
            <person name="Weinstock G."/>
            <person name="Elsik C.G."/>
            <person name="Reese J.T."/>
            <person name="Elhaik E."/>
            <person name="Landan G."/>
            <person name="Graur D."/>
            <person name="Arensburger P."/>
            <person name="Atkinson P."/>
            <person name="Beeman R.W."/>
            <person name="Beidler J."/>
            <person name="Brown S.J."/>
            <person name="Demuth J.P."/>
            <person name="Drury D.W."/>
            <person name="Du Y.Z."/>
            <person name="Fujiwara H."/>
            <person name="Lorenzen M."/>
            <person name="Maselli V."/>
            <person name="Osanai M."/>
            <person name="Park Y."/>
            <person name="Robertson H.M."/>
            <person name="Tu Z."/>
            <person name="Wang J.J."/>
            <person name="Wang S."/>
            <person name="Richards S."/>
            <person name="Song H."/>
            <person name="Zhang L."/>
            <person name="Sodergren E."/>
            <person name="Werner D."/>
            <person name="Stanke M."/>
            <person name="Morgenstern B."/>
            <person name="Solovyev V."/>
            <person name="Kosarev P."/>
            <person name="Brown G."/>
            <person name="Chen H.C."/>
            <person name="Ermolaeva O."/>
            <person name="Hlavina W."/>
            <person name="Kapustin Y."/>
            <person name="Kiryutin B."/>
            <person name="Kitts P."/>
            <person name="Maglott D."/>
            <person name="Pruitt K."/>
            <person name="Sapojnikov V."/>
            <person name="Souvorov A."/>
            <person name="Mackey A.J."/>
            <person name="Waterhouse R.M."/>
            <person name="Wyder S."/>
            <person name="Zdobnov E.M."/>
            <person name="Zdobnov E.M."/>
            <person name="Wyder S."/>
            <person name="Kriventseva E.V."/>
            <person name="Kadowaki T."/>
            <person name="Bork P."/>
            <person name="Aranda M."/>
            <person name="Bao R."/>
            <person name="Beermann A."/>
            <person name="Berns N."/>
            <person name="Bolognesi R."/>
            <person name="Bonneton F."/>
            <person name="Bopp D."/>
            <person name="Brown S.J."/>
            <person name="Bucher G."/>
            <person name="Butts T."/>
            <person name="Chaumot A."/>
            <person name="Denell R.E."/>
            <person name="Ferrier D.E."/>
            <person name="Friedrich M."/>
            <person name="Gordon C.M."/>
            <person name="Jindra M."/>
            <person name="Klingler M."/>
            <person name="Lan Q."/>
            <person name="Lattorff H.M."/>
            <person name="Laudet V."/>
            <person name="von Levetsow C."/>
            <person name="Liu Z."/>
            <person name="Lutz R."/>
            <person name="Lynch J.A."/>
            <person name="da Fonseca R.N."/>
            <person name="Posnien N."/>
            <person name="Reuter R."/>
            <person name="Roth S."/>
            <person name="Savard J."/>
            <person name="Schinko J.B."/>
            <person name="Schmitt C."/>
            <person name="Schoppmeier M."/>
            <person name="Schroder R."/>
            <person name="Shippy T.D."/>
            <person name="Simonnet F."/>
            <person name="Marques-Souza H."/>
            <person name="Tautz D."/>
            <person name="Tomoyasu Y."/>
            <person name="Trauner J."/>
            <person name="Van der Zee M."/>
            <person name="Vervoort M."/>
            <person name="Wittkopp N."/>
            <person name="Wimmer E.A."/>
            <person name="Yang X."/>
            <person name="Jones A.K."/>
            <person name="Sattelle D.B."/>
            <person name="Ebert P.R."/>
            <person name="Nelson D."/>
            <person name="Scott J.G."/>
            <person name="Beeman R.W."/>
            <person name="Muthukrishnan S."/>
            <person name="Kramer K.J."/>
            <person name="Arakane Y."/>
            <person name="Beeman R.W."/>
            <person name="Zhu Q."/>
            <person name="Hogenkamp D."/>
            <person name="Dixit R."/>
            <person name="Oppert B."/>
            <person name="Jiang H."/>
            <person name="Zou Z."/>
            <person name="Marshall J."/>
            <person name="Elpidina E."/>
            <person name="Vinokurov K."/>
            <person name="Oppert C."/>
            <person name="Zou Z."/>
            <person name="Evans J."/>
            <person name="Lu Z."/>
            <person name="Zhao P."/>
            <person name="Sumathipala N."/>
            <person name="Altincicek B."/>
            <person name="Vilcinskas A."/>
            <person name="Williams M."/>
            <person name="Hultmark D."/>
            <person name="Hetru C."/>
            <person name="Jiang H."/>
            <person name="Grimmelikhuijzen C.J."/>
            <person name="Hauser F."/>
            <person name="Cazzamali G."/>
            <person name="Williamson M."/>
            <person name="Park Y."/>
            <person name="Li B."/>
            <person name="Tanaka Y."/>
            <person name="Predel R."/>
            <person name="Neupert S."/>
            <person name="Schachtner J."/>
            <person name="Verleyen P."/>
            <person name="Raible F."/>
            <person name="Bork P."/>
            <person name="Friedrich M."/>
            <person name="Walden K.K."/>
            <person name="Robertson H.M."/>
            <person name="Angeli S."/>
            <person name="Foret S."/>
            <person name="Bucher G."/>
            <person name="Schuetz S."/>
            <person name="Maleszka R."/>
            <person name="Wimmer E.A."/>
            <person name="Beeman R.W."/>
            <person name="Lorenzen M."/>
            <person name="Tomoyasu Y."/>
            <person name="Miller S.C."/>
            <person name="Grossmann D."/>
            <person name="Bucher G."/>
        </authorList>
    </citation>
    <scope>NUCLEOTIDE SEQUENCE [LARGE SCALE GENOMIC DNA]</scope>
    <source>
        <strain evidence="2 3">Georgia GA2</strain>
    </source>
</reference>
<dbReference type="InParanoid" id="D7EI72"/>